<dbReference type="EMBL" id="LXQA011452410">
    <property type="protein sequence ID" value="MCI97737.1"/>
    <property type="molecule type" value="Genomic_DNA"/>
</dbReference>
<feature type="compositionally biased region" description="Basic residues" evidence="1">
    <location>
        <begin position="1"/>
        <end position="19"/>
    </location>
</feature>
<comment type="caution">
    <text evidence="2">The sequence shown here is derived from an EMBL/GenBank/DDBJ whole genome shotgun (WGS) entry which is preliminary data.</text>
</comment>
<protein>
    <submittedName>
        <fullName evidence="2">Uncharacterized protein</fullName>
    </submittedName>
</protein>
<evidence type="ECO:0000256" key="1">
    <source>
        <dbReference type="SAM" id="MobiDB-lite"/>
    </source>
</evidence>
<dbReference type="AlphaFoldDB" id="A0A392WBE2"/>
<evidence type="ECO:0000313" key="3">
    <source>
        <dbReference type="Proteomes" id="UP000265520"/>
    </source>
</evidence>
<sequence>ARRQVPRGNHHKAMRRRKSKSESQSIPLLGDSQEEANPEQPESDTPGR</sequence>
<organism evidence="2 3">
    <name type="scientific">Trifolium medium</name>
    <dbReference type="NCBI Taxonomy" id="97028"/>
    <lineage>
        <taxon>Eukaryota</taxon>
        <taxon>Viridiplantae</taxon>
        <taxon>Streptophyta</taxon>
        <taxon>Embryophyta</taxon>
        <taxon>Tracheophyta</taxon>
        <taxon>Spermatophyta</taxon>
        <taxon>Magnoliopsida</taxon>
        <taxon>eudicotyledons</taxon>
        <taxon>Gunneridae</taxon>
        <taxon>Pentapetalae</taxon>
        <taxon>rosids</taxon>
        <taxon>fabids</taxon>
        <taxon>Fabales</taxon>
        <taxon>Fabaceae</taxon>
        <taxon>Papilionoideae</taxon>
        <taxon>50 kb inversion clade</taxon>
        <taxon>NPAAA clade</taxon>
        <taxon>Hologalegina</taxon>
        <taxon>IRL clade</taxon>
        <taxon>Trifolieae</taxon>
        <taxon>Trifolium</taxon>
    </lineage>
</organism>
<dbReference type="Proteomes" id="UP000265520">
    <property type="component" value="Unassembled WGS sequence"/>
</dbReference>
<name>A0A392WBE2_9FABA</name>
<feature type="non-terminal residue" evidence="2">
    <location>
        <position position="1"/>
    </location>
</feature>
<feature type="region of interest" description="Disordered" evidence="1">
    <location>
        <begin position="1"/>
        <end position="48"/>
    </location>
</feature>
<accession>A0A392WBE2</accession>
<proteinExistence type="predicted"/>
<reference evidence="2 3" key="1">
    <citation type="journal article" date="2018" name="Front. Plant Sci.">
        <title>Red Clover (Trifolium pratense) and Zigzag Clover (T. medium) - A Picture of Genomic Similarities and Differences.</title>
        <authorList>
            <person name="Dluhosova J."/>
            <person name="Istvanek J."/>
            <person name="Nedelnik J."/>
            <person name="Repkova J."/>
        </authorList>
    </citation>
    <scope>NUCLEOTIDE SEQUENCE [LARGE SCALE GENOMIC DNA]</scope>
    <source>
        <strain evidence="3">cv. 10/8</strain>
        <tissue evidence="2">Leaf</tissue>
    </source>
</reference>
<keyword evidence="3" id="KW-1185">Reference proteome</keyword>
<evidence type="ECO:0000313" key="2">
    <source>
        <dbReference type="EMBL" id="MCI97737.1"/>
    </source>
</evidence>